<protein>
    <recommendedName>
        <fullName evidence="11">Acireductone dioxygenase</fullName>
    </recommendedName>
    <alternativeName>
        <fullName evidence="11">Acireductone dioxygenase (Fe(2+)-requiring)</fullName>
        <shortName evidence="11">ARD'</shortName>
        <shortName evidence="11">Fe-ARD</shortName>
        <ecNumber evidence="11">1.13.11.54</ecNumber>
    </alternativeName>
    <alternativeName>
        <fullName evidence="11">Acireductone dioxygenase (Ni(2+)-requiring)</fullName>
        <shortName evidence="11">ARD</shortName>
        <shortName evidence="11">Ni-ARD</shortName>
        <ecNumber evidence="11">1.13.11.53</ecNumber>
    </alternativeName>
</protein>
<keyword evidence="13" id="KW-1185">Reference proteome</keyword>
<evidence type="ECO:0000256" key="9">
    <source>
        <dbReference type="ARBA" id="ARBA00023167"/>
    </source>
</evidence>
<dbReference type="GO" id="GO:0010308">
    <property type="term" value="F:acireductone dioxygenase (Ni2+-requiring) activity"/>
    <property type="evidence" value="ECO:0007669"/>
    <property type="project" value="UniProtKB-UniRule"/>
</dbReference>
<gene>
    <name evidence="11" type="primary">ADI1</name>
    <name evidence="12" type="ORF">METBISCDRAFT_21406</name>
</gene>
<keyword evidence="4 11" id="KW-0028">Amino-acid biosynthesis</keyword>
<keyword evidence="2 11" id="KW-0963">Cytoplasm</keyword>
<evidence type="ECO:0000256" key="5">
    <source>
        <dbReference type="ARBA" id="ARBA00022723"/>
    </source>
</evidence>
<dbReference type="GO" id="GO:0010309">
    <property type="term" value="F:acireductone dioxygenase [iron(II)-requiring] activity"/>
    <property type="evidence" value="ECO:0007669"/>
    <property type="project" value="UniProtKB-UniRule"/>
</dbReference>
<dbReference type="CDD" id="cd02232">
    <property type="entry name" value="cupin_ARD"/>
    <property type="match status" value="1"/>
</dbReference>
<sequence>MVALFYHDGKDTPDNFTDEHNSGEAVSPEKLAELGIVYKYIDNLDHLEAIVKERNYRNRDQVVLNLETFGGDLEAYNAKMRQFYTEHYHEDEEIRYIKDGEGYFDVRDNNDRWIRVCVQKNDLLILPAGIYHRFTLLSRLQNVSALRLFKDEPKWEAINRSKNRETPARLEYVRSISLV</sequence>
<dbReference type="UniPathway" id="UPA00904">
    <property type="reaction ID" value="UER00878"/>
</dbReference>
<evidence type="ECO:0000256" key="2">
    <source>
        <dbReference type="ARBA" id="ARBA00022490"/>
    </source>
</evidence>
<dbReference type="GO" id="GO:0005506">
    <property type="term" value="F:iron ion binding"/>
    <property type="evidence" value="ECO:0007669"/>
    <property type="project" value="UniProtKB-UniRule"/>
</dbReference>
<dbReference type="Gene3D" id="2.60.120.10">
    <property type="entry name" value="Jelly Rolls"/>
    <property type="match status" value="1"/>
</dbReference>
<comment type="pathway">
    <text evidence="11">Amino-acid biosynthesis; L-methionine biosynthesis via salvage pathway; L-methionine from S-methyl-5-thio-alpha-D-ribose 1-phosphate: step 5/6.</text>
</comment>
<evidence type="ECO:0000256" key="3">
    <source>
        <dbReference type="ARBA" id="ARBA00022596"/>
    </source>
</evidence>
<accession>A0A4P9ZJ73</accession>
<name>A0A4P9ZJ73_9ASCO</name>
<evidence type="ECO:0000256" key="8">
    <source>
        <dbReference type="ARBA" id="ARBA00023004"/>
    </source>
</evidence>
<keyword evidence="5 11" id="KW-0479">Metal-binding</keyword>
<dbReference type="GO" id="GO:0016151">
    <property type="term" value="F:nickel cation binding"/>
    <property type="evidence" value="ECO:0007669"/>
    <property type="project" value="UniProtKB-UniRule"/>
</dbReference>
<dbReference type="EC" id="1.13.11.54" evidence="11"/>
<comment type="similarity">
    <text evidence="11">Belongs to the acireductone dioxygenase (ARD) family.</text>
</comment>
<dbReference type="HAMAP" id="MF_03154">
    <property type="entry name" value="Salvage_MtnD_euk"/>
    <property type="match status" value="1"/>
</dbReference>
<keyword evidence="10 11" id="KW-0539">Nucleus</keyword>
<dbReference type="GO" id="GO:0019509">
    <property type="term" value="P:L-methionine salvage from methylthioadenosine"/>
    <property type="evidence" value="ECO:0007669"/>
    <property type="project" value="UniProtKB-UniRule"/>
</dbReference>
<evidence type="ECO:0000256" key="4">
    <source>
        <dbReference type="ARBA" id="ARBA00022605"/>
    </source>
</evidence>
<evidence type="ECO:0000256" key="10">
    <source>
        <dbReference type="ARBA" id="ARBA00023242"/>
    </source>
</evidence>
<dbReference type="EC" id="1.13.11.53" evidence="11"/>
<organism evidence="12 13">
    <name type="scientific">Metschnikowia bicuspidata</name>
    <dbReference type="NCBI Taxonomy" id="27322"/>
    <lineage>
        <taxon>Eukaryota</taxon>
        <taxon>Fungi</taxon>
        <taxon>Dikarya</taxon>
        <taxon>Ascomycota</taxon>
        <taxon>Saccharomycotina</taxon>
        <taxon>Pichiomycetes</taxon>
        <taxon>Metschnikowiaceae</taxon>
        <taxon>Metschnikowia</taxon>
    </lineage>
</organism>
<feature type="binding site" evidence="11">
    <location>
        <position position="132"/>
    </location>
    <ligand>
        <name>Ni(2+)</name>
        <dbReference type="ChEBI" id="CHEBI:49786"/>
        <note>for nickel-dependent acireductone dioxygenase activity</note>
    </ligand>
</feature>
<dbReference type="PANTHER" id="PTHR23418">
    <property type="entry name" value="ACIREDUCTONE DIOXYGENASE"/>
    <property type="match status" value="1"/>
</dbReference>
<dbReference type="GO" id="GO:0005737">
    <property type="term" value="C:cytoplasm"/>
    <property type="evidence" value="ECO:0007669"/>
    <property type="project" value="UniProtKB-SubCell"/>
</dbReference>
<feature type="binding site" evidence="11">
    <location>
        <position position="89"/>
    </location>
    <ligand>
        <name>Ni(2+)</name>
        <dbReference type="ChEBI" id="CHEBI:49786"/>
        <note>for nickel-dependent acireductone dioxygenase activity</note>
    </ligand>
</feature>
<comment type="catalytic activity">
    <reaction evidence="11">
        <text>1,2-dihydroxy-5-(methylsulfanyl)pent-1-en-3-one + O2 = 3-(methylsulfanyl)propanoate + CO + formate + 2 H(+)</text>
        <dbReference type="Rhea" id="RHEA:14161"/>
        <dbReference type="ChEBI" id="CHEBI:15378"/>
        <dbReference type="ChEBI" id="CHEBI:15379"/>
        <dbReference type="ChEBI" id="CHEBI:15740"/>
        <dbReference type="ChEBI" id="CHEBI:17245"/>
        <dbReference type="ChEBI" id="CHEBI:49016"/>
        <dbReference type="ChEBI" id="CHEBI:49252"/>
        <dbReference type="EC" id="1.13.11.53"/>
    </reaction>
</comment>
<dbReference type="OrthoDB" id="1867259at2759"/>
<comment type="cofactor">
    <cofactor evidence="11">
        <name>Fe(2+)</name>
        <dbReference type="ChEBI" id="CHEBI:29033"/>
    </cofactor>
    <cofactor evidence="11">
        <name>Ni(2+)</name>
        <dbReference type="ChEBI" id="CHEBI:49786"/>
    </cofactor>
    <text evidence="11">Binds either 1 Fe or Ni cation per monomer. Iron-binding promotes an acireductone dioxygenase reaction producing 2-keto-4-methylthiobutyrate, while nickel-binding promotes an acireductone dioxygenase reaction producing 3-(methylsulfanyl)propanoate.</text>
</comment>
<feature type="binding site" evidence="11">
    <location>
        <position position="93"/>
    </location>
    <ligand>
        <name>Ni(2+)</name>
        <dbReference type="ChEBI" id="CHEBI:49786"/>
        <note>for nickel-dependent acireductone dioxygenase activity</note>
    </ligand>
</feature>
<feature type="binding site" evidence="11">
    <location>
        <position position="87"/>
    </location>
    <ligand>
        <name>Fe(2+)</name>
        <dbReference type="ChEBI" id="CHEBI:29033"/>
        <note>for iron-dependent acireductone dioxygenase activity</note>
    </ligand>
</feature>
<keyword evidence="7 11" id="KW-0560">Oxidoreductase</keyword>
<evidence type="ECO:0000256" key="7">
    <source>
        <dbReference type="ARBA" id="ARBA00023002"/>
    </source>
</evidence>
<dbReference type="InterPro" id="IPR004313">
    <property type="entry name" value="ARD"/>
</dbReference>
<dbReference type="Pfam" id="PF03079">
    <property type="entry name" value="ARD"/>
    <property type="match status" value="1"/>
</dbReference>
<dbReference type="InterPro" id="IPR027496">
    <property type="entry name" value="ARD_euk"/>
</dbReference>
<dbReference type="InterPro" id="IPR014710">
    <property type="entry name" value="RmlC-like_jellyroll"/>
</dbReference>
<evidence type="ECO:0000313" key="13">
    <source>
        <dbReference type="Proteomes" id="UP000268321"/>
    </source>
</evidence>
<keyword evidence="3 11" id="KW-0533">Nickel</keyword>
<dbReference type="GO" id="GO:0005634">
    <property type="term" value="C:nucleus"/>
    <property type="evidence" value="ECO:0007669"/>
    <property type="project" value="UniProtKB-SubCell"/>
</dbReference>
<reference evidence="13" key="1">
    <citation type="journal article" date="2018" name="Nat. Microbiol.">
        <title>Leveraging single-cell genomics to expand the fungal tree of life.</title>
        <authorList>
            <person name="Ahrendt S.R."/>
            <person name="Quandt C.A."/>
            <person name="Ciobanu D."/>
            <person name="Clum A."/>
            <person name="Salamov A."/>
            <person name="Andreopoulos B."/>
            <person name="Cheng J.F."/>
            <person name="Woyke T."/>
            <person name="Pelin A."/>
            <person name="Henrissat B."/>
            <person name="Reynolds N.K."/>
            <person name="Benny G.L."/>
            <person name="Smith M.E."/>
            <person name="James T.Y."/>
            <person name="Grigoriev I.V."/>
        </authorList>
    </citation>
    <scope>NUCLEOTIDE SEQUENCE [LARGE SCALE GENOMIC DNA]</scope>
    <source>
        <strain evidence="13">Baker2002</strain>
    </source>
</reference>
<keyword evidence="6 11" id="KW-0223">Dioxygenase</keyword>
<dbReference type="SUPFAM" id="SSF51182">
    <property type="entry name" value="RmlC-like cupins"/>
    <property type="match status" value="1"/>
</dbReference>
<dbReference type="Proteomes" id="UP000268321">
    <property type="component" value="Unassembled WGS sequence"/>
</dbReference>
<feature type="binding site" evidence="11">
    <location>
        <position position="89"/>
    </location>
    <ligand>
        <name>Fe(2+)</name>
        <dbReference type="ChEBI" id="CHEBI:29033"/>
        <note>for iron-dependent acireductone dioxygenase activity</note>
    </ligand>
</feature>
<evidence type="ECO:0000256" key="6">
    <source>
        <dbReference type="ARBA" id="ARBA00022964"/>
    </source>
</evidence>
<dbReference type="InterPro" id="IPR011051">
    <property type="entry name" value="RmlC_Cupin_sf"/>
</dbReference>
<comment type="catalytic activity">
    <reaction evidence="1 11">
        <text>1,2-dihydroxy-5-(methylsulfanyl)pent-1-en-3-one + O2 = 4-methylsulfanyl-2-oxobutanoate + formate + 2 H(+)</text>
        <dbReference type="Rhea" id="RHEA:24504"/>
        <dbReference type="ChEBI" id="CHEBI:15378"/>
        <dbReference type="ChEBI" id="CHEBI:15379"/>
        <dbReference type="ChEBI" id="CHEBI:15740"/>
        <dbReference type="ChEBI" id="CHEBI:16723"/>
        <dbReference type="ChEBI" id="CHEBI:49252"/>
        <dbReference type="EC" id="1.13.11.54"/>
    </reaction>
</comment>
<proteinExistence type="inferred from homology"/>
<keyword evidence="9 11" id="KW-0486">Methionine biosynthesis</keyword>
<dbReference type="FunFam" id="2.60.120.10:FF:000099">
    <property type="entry name" value="1,2-dihydroxy-3-keto-5-methylthiopentene dioxygenase"/>
    <property type="match status" value="1"/>
</dbReference>
<comment type="function">
    <text evidence="11">Catalyzes 2 different reactions between oxygen and the acireductone 1,2-dihydroxy-3-keto-5-methylthiopentene (DHK-MTPene) depending upon the metal bound in the active site. Fe-containing acireductone dioxygenase (Fe-ARD) produces formate and 2-keto-4-methylthiobutyrate (KMTB), the alpha-ketoacid precursor of methionine in the methionine recycle pathway. Ni-containing acireductone dioxygenase (Ni-ARD) produces methylthiopropionate, carbon monoxide and formate, and does not lie on the methionine recycle pathway.</text>
</comment>
<comment type="subcellular location">
    <subcellularLocation>
        <location evidence="11">Cytoplasm</location>
    </subcellularLocation>
    <subcellularLocation>
        <location evidence="11">Nucleus</location>
    </subcellularLocation>
</comment>
<evidence type="ECO:0000256" key="1">
    <source>
        <dbReference type="ARBA" id="ARBA00000428"/>
    </source>
</evidence>
<keyword evidence="8 11" id="KW-0408">Iron</keyword>
<feature type="binding site" evidence="11">
    <location>
        <position position="87"/>
    </location>
    <ligand>
        <name>Ni(2+)</name>
        <dbReference type="ChEBI" id="CHEBI:49786"/>
        <note>for nickel-dependent acireductone dioxygenase activity</note>
    </ligand>
</feature>
<dbReference type="EMBL" id="ML004431">
    <property type="protein sequence ID" value="RKP32421.1"/>
    <property type="molecule type" value="Genomic_DNA"/>
</dbReference>
<feature type="binding site" evidence="11">
    <location>
        <position position="93"/>
    </location>
    <ligand>
        <name>Fe(2+)</name>
        <dbReference type="ChEBI" id="CHEBI:29033"/>
        <note>for iron-dependent acireductone dioxygenase activity</note>
    </ligand>
</feature>
<feature type="binding site" evidence="11">
    <location>
        <position position="132"/>
    </location>
    <ligand>
        <name>Fe(2+)</name>
        <dbReference type="ChEBI" id="CHEBI:29033"/>
        <note>for iron-dependent acireductone dioxygenase activity</note>
    </ligand>
</feature>
<evidence type="ECO:0000313" key="12">
    <source>
        <dbReference type="EMBL" id="RKP32421.1"/>
    </source>
</evidence>
<dbReference type="AlphaFoldDB" id="A0A4P9ZJ73"/>
<dbReference type="PANTHER" id="PTHR23418:SF0">
    <property type="entry name" value="ACIREDUCTONE DIOXYGENASE"/>
    <property type="match status" value="1"/>
</dbReference>
<evidence type="ECO:0000256" key="11">
    <source>
        <dbReference type="HAMAP-Rule" id="MF_03154"/>
    </source>
</evidence>